<dbReference type="GO" id="GO:0070772">
    <property type="term" value="C:PAS complex"/>
    <property type="evidence" value="ECO:0007669"/>
    <property type="project" value="InterPro"/>
</dbReference>
<dbReference type="EMBL" id="CM000781">
    <property type="protein sequence ID" value="AQK65634.1"/>
    <property type="molecule type" value="Genomic_DNA"/>
</dbReference>
<gene>
    <name evidence="1" type="ORF">ZEAMMB73_Zm00001d014256</name>
</gene>
<dbReference type="PANTHER" id="PTHR16023:SF0">
    <property type="entry name" value="PROTEIN VAC14 HOMOLOG"/>
    <property type="match status" value="1"/>
</dbReference>
<sequence length="256" mass="28707">MAADALSTIPGAVLRNLSDKLYEKRKNAALEIEGIVKQLAMAGEHERISAVISLLTNNFTYSPQTNHRKGGLIGLAAVTVGLTSEAAQHLEVDSTPLTPLQDTHWTGPLEFFVMHAEENRGLLSASSFDRQQLRKEVVRRVKAAAAGLAIENPYIKEIIDDDADRPKEWKETVGDESREFGRYMRQREEQEKQEAELFTRAPVTKHDKQIEKRIRRQLHGRTGLTEECSAGSRFDLALEDIAEGKVTVQEAINPFF</sequence>
<dbReference type="InterPro" id="IPR011989">
    <property type="entry name" value="ARM-like"/>
</dbReference>
<evidence type="ECO:0000313" key="1">
    <source>
        <dbReference type="EMBL" id="AQK65634.1"/>
    </source>
</evidence>
<dbReference type="Gene3D" id="1.25.10.10">
    <property type="entry name" value="Leucine-rich Repeat Variant"/>
    <property type="match status" value="1"/>
</dbReference>
<dbReference type="AlphaFoldDB" id="A0A1D6GRA2"/>
<name>A0A1D6GRA2_MAIZE</name>
<dbReference type="STRING" id="4577.A0A1D6GRA2"/>
<dbReference type="ExpressionAtlas" id="A0A1D6GRA2">
    <property type="expression patterns" value="baseline and differential"/>
</dbReference>
<dbReference type="GO" id="GO:0006661">
    <property type="term" value="P:phosphatidylinositol biosynthetic process"/>
    <property type="evidence" value="ECO:0007669"/>
    <property type="project" value="InterPro"/>
</dbReference>
<dbReference type="SMR" id="A0A1D6GRA2"/>
<dbReference type="InParanoid" id="A0A1D6GRA2"/>
<dbReference type="PANTHER" id="PTHR16023">
    <property type="entry name" value="TAX1 BINDING PROTEIN-RELATED"/>
    <property type="match status" value="1"/>
</dbReference>
<reference evidence="1" key="1">
    <citation type="submission" date="2015-12" db="EMBL/GenBank/DDBJ databases">
        <title>Update maize B73 reference genome by single molecule sequencing technologies.</title>
        <authorList>
            <consortium name="Maize Genome Sequencing Project"/>
            <person name="Ware D."/>
        </authorList>
    </citation>
    <scope>NUCLEOTIDE SEQUENCE</scope>
    <source>
        <tissue evidence="1">Seedling</tissue>
    </source>
</reference>
<proteinExistence type="predicted"/>
<dbReference type="InterPro" id="IPR026825">
    <property type="entry name" value="Vac14"/>
</dbReference>
<protein>
    <submittedName>
        <fullName evidence="1">Sas10/Utp3/C1D family</fullName>
    </submittedName>
</protein>
<accession>A0A1D6GRA2</accession>
<organism evidence="1">
    <name type="scientific">Zea mays</name>
    <name type="common">Maize</name>
    <dbReference type="NCBI Taxonomy" id="4577"/>
    <lineage>
        <taxon>Eukaryota</taxon>
        <taxon>Viridiplantae</taxon>
        <taxon>Streptophyta</taxon>
        <taxon>Embryophyta</taxon>
        <taxon>Tracheophyta</taxon>
        <taxon>Spermatophyta</taxon>
        <taxon>Magnoliopsida</taxon>
        <taxon>Liliopsida</taxon>
        <taxon>Poales</taxon>
        <taxon>Poaceae</taxon>
        <taxon>PACMAD clade</taxon>
        <taxon>Panicoideae</taxon>
        <taxon>Andropogonodae</taxon>
        <taxon>Andropogoneae</taxon>
        <taxon>Tripsacinae</taxon>
        <taxon>Zea</taxon>
    </lineage>
</organism>